<dbReference type="InterPro" id="IPR029044">
    <property type="entry name" value="Nucleotide-diphossugar_trans"/>
</dbReference>
<evidence type="ECO:0000256" key="3">
    <source>
        <dbReference type="ARBA" id="ARBA00022679"/>
    </source>
</evidence>
<dbReference type="CDD" id="cd06423">
    <property type="entry name" value="CESA_like"/>
    <property type="match status" value="1"/>
</dbReference>
<evidence type="ECO:0000256" key="4">
    <source>
        <dbReference type="SAM" id="Phobius"/>
    </source>
</evidence>
<dbReference type="AlphaFoldDB" id="A0A8J6Y0F0"/>
<dbReference type="PANTHER" id="PTHR43630">
    <property type="entry name" value="POLY-BETA-1,6-N-ACETYL-D-GLUCOSAMINE SYNTHASE"/>
    <property type="match status" value="1"/>
</dbReference>
<keyword evidence="4" id="KW-0812">Transmembrane</keyword>
<proteinExistence type="inferred from homology"/>
<accession>A0A8J6Y0F0</accession>
<comment type="caution">
    <text evidence="6">The sequence shown here is derived from an EMBL/GenBank/DDBJ whole genome shotgun (WGS) entry which is preliminary data.</text>
</comment>
<feature type="transmembrane region" description="Helical" evidence="4">
    <location>
        <begin position="6"/>
        <end position="33"/>
    </location>
</feature>
<dbReference type="GO" id="GO:0016757">
    <property type="term" value="F:glycosyltransferase activity"/>
    <property type="evidence" value="ECO:0007669"/>
    <property type="project" value="UniProtKB-KW"/>
</dbReference>
<dbReference type="PANTHER" id="PTHR43630:SF1">
    <property type="entry name" value="POLY-BETA-1,6-N-ACETYL-D-GLUCOSAMINE SYNTHASE"/>
    <property type="match status" value="1"/>
</dbReference>
<keyword evidence="4" id="KW-1133">Transmembrane helix</keyword>
<reference evidence="6 7" key="1">
    <citation type="submission" date="2020-08" db="EMBL/GenBank/DDBJ databases">
        <title>Acidobacteriota in marine sediments use diverse sulfur dissimilation pathways.</title>
        <authorList>
            <person name="Wasmund K."/>
        </authorList>
    </citation>
    <scope>NUCLEOTIDE SEQUENCE [LARGE SCALE GENOMIC DNA]</scope>
    <source>
        <strain evidence="6">MAG AM4</strain>
    </source>
</reference>
<evidence type="ECO:0000256" key="1">
    <source>
        <dbReference type="ARBA" id="ARBA00006739"/>
    </source>
</evidence>
<gene>
    <name evidence="6" type="ORF">IFK94_11875</name>
</gene>
<evidence type="ECO:0000259" key="5">
    <source>
        <dbReference type="Pfam" id="PF00535"/>
    </source>
</evidence>
<dbReference type="InterPro" id="IPR001173">
    <property type="entry name" value="Glyco_trans_2-like"/>
</dbReference>
<protein>
    <submittedName>
        <fullName evidence="6">Glycosyltransferase family 2 protein</fullName>
    </submittedName>
</protein>
<feature type="transmembrane region" description="Helical" evidence="4">
    <location>
        <begin position="401"/>
        <end position="432"/>
    </location>
</feature>
<keyword evidence="3" id="KW-0808">Transferase</keyword>
<evidence type="ECO:0000313" key="7">
    <source>
        <dbReference type="Proteomes" id="UP000648239"/>
    </source>
</evidence>
<evidence type="ECO:0000256" key="2">
    <source>
        <dbReference type="ARBA" id="ARBA00022676"/>
    </source>
</evidence>
<dbReference type="Pfam" id="PF00535">
    <property type="entry name" value="Glycos_transf_2"/>
    <property type="match status" value="1"/>
</dbReference>
<evidence type="ECO:0000313" key="6">
    <source>
        <dbReference type="EMBL" id="MBD3868815.1"/>
    </source>
</evidence>
<name>A0A8J6Y0F0_9BACT</name>
<dbReference type="EMBL" id="JACXWD010000044">
    <property type="protein sequence ID" value="MBD3868815.1"/>
    <property type="molecule type" value="Genomic_DNA"/>
</dbReference>
<feature type="domain" description="Glycosyltransferase 2-like" evidence="5">
    <location>
        <begin position="65"/>
        <end position="107"/>
    </location>
</feature>
<keyword evidence="2" id="KW-0328">Glycosyltransferase</keyword>
<organism evidence="6 7">
    <name type="scientific">Candidatus Polarisedimenticola svalbardensis</name>
    <dbReference type="NCBI Taxonomy" id="2886004"/>
    <lineage>
        <taxon>Bacteria</taxon>
        <taxon>Pseudomonadati</taxon>
        <taxon>Acidobacteriota</taxon>
        <taxon>Candidatus Polarisedimenticolia</taxon>
        <taxon>Candidatus Polarisedimenticolales</taxon>
        <taxon>Candidatus Polarisedimenticolaceae</taxon>
        <taxon>Candidatus Polarisedimenticola</taxon>
    </lineage>
</organism>
<dbReference type="SUPFAM" id="SSF53448">
    <property type="entry name" value="Nucleotide-diphospho-sugar transferases"/>
    <property type="match status" value="1"/>
</dbReference>
<dbReference type="Proteomes" id="UP000648239">
    <property type="component" value="Unassembled WGS sequence"/>
</dbReference>
<comment type="similarity">
    <text evidence="1">Belongs to the glycosyltransferase 2 family.</text>
</comment>
<feature type="transmembrane region" description="Helical" evidence="4">
    <location>
        <begin position="453"/>
        <end position="471"/>
    </location>
</feature>
<dbReference type="Pfam" id="PF13641">
    <property type="entry name" value="Glyco_tranf_2_3"/>
    <property type="match status" value="1"/>
</dbReference>
<sequence>MKDVLLAVLVVLDFLVVAYFFTYMAVNIVLLFISNRVVPRELYRTTQAKKTRKPDPEKTFYPLVSLIVPAYCEEVTIVENIRSLIRLDYPRFEIIVVNDGSSDRTVEKSIAAFGMIRSEVDYNPHLGTMPISGYYRSTVDLPKKVERLVLLDKANGGKADAINAGINASQGAYVASMDADSLLVDDAVELAITPIFANPNDVVACGGAVAMSNGCTVKDGRLVRVGLPKKWIARFQVVEYMRSFTQSRTALGQMNSLLILSGVFAVFQREALVEAGGFLTKHMRSKLGTEYCGIGSETVCEDMEVIVRLHRYLLDKGRKGRAECLPFPLAWTEAPEIWEHLGKQRNRWYRGLWEVLSIHRGMMLRPRYGRIGMFALPYQFLFEALAPLLETAGYIVVPLSFAAGILSLPAMLSFVSFALAFNLLLSAGSVYVSIRRMRLEKSSEETALMNYRGVKTILLLVFAGLLSNLGYRQYLIYWQLKGLKEFLQGRKSWDKFARQGFASEDGA</sequence>
<dbReference type="Gene3D" id="3.90.550.10">
    <property type="entry name" value="Spore Coat Polysaccharide Biosynthesis Protein SpsA, Chain A"/>
    <property type="match status" value="1"/>
</dbReference>
<keyword evidence="4" id="KW-0472">Membrane</keyword>